<dbReference type="GO" id="GO:0008641">
    <property type="term" value="F:ubiquitin-like modifier activating enzyme activity"/>
    <property type="evidence" value="ECO:0007669"/>
    <property type="project" value="InterPro"/>
</dbReference>
<dbReference type="Gene3D" id="3.40.50.720">
    <property type="entry name" value="NAD(P)-binding Rossmann-like Domain"/>
    <property type="match status" value="1"/>
</dbReference>
<evidence type="ECO:0000313" key="2">
    <source>
        <dbReference type="EMBL" id="SFU16607.1"/>
    </source>
</evidence>
<dbReference type="GO" id="GO:0016491">
    <property type="term" value="F:oxidoreductase activity"/>
    <property type="evidence" value="ECO:0007669"/>
    <property type="project" value="InterPro"/>
</dbReference>
<dbReference type="PANTHER" id="PTHR43267:SF3">
    <property type="entry name" value="THIF PROTEIN"/>
    <property type="match status" value="1"/>
</dbReference>
<dbReference type="STRING" id="305507.SAMN04489724_4576"/>
<protein>
    <submittedName>
        <fullName evidence="2">ThiF family protein</fullName>
    </submittedName>
</protein>
<dbReference type="GO" id="GO:0061503">
    <property type="term" value="F:tRNA threonylcarbamoyladenosine dehydratase"/>
    <property type="evidence" value="ECO:0007669"/>
    <property type="project" value="TreeGrafter"/>
</dbReference>
<reference evidence="3" key="1">
    <citation type="submission" date="2016-10" db="EMBL/GenBank/DDBJ databases">
        <authorList>
            <person name="Varghese N."/>
            <person name="Submissions S."/>
        </authorList>
    </citation>
    <scope>NUCLEOTIDE SEQUENCE [LARGE SCALE GENOMIC DNA]</scope>
    <source>
        <strain evidence="3">DSM 23445</strain>
    </source>
</reference>
<dbReference type="EMBL" id="FPBF01000008">
    <property type="protein sequence ID" value="SFU16607.1"/>
    <property type="molecule type" value="Genomic_DNA"/>
</dbReference>
<dbReference type="SUPFAM" id="SSF55469">
    <property type="entry name" value="FMN-dependent nitroreductase-like"/>
    <property type="match status" value="1"/>
</dbReference>
<dbReference type="CDD" id="cd01483">
    <property type="entry name" value="E1_enzyme_family"/>
    <property type="match status" value="1"/>
</dbReference>
<dbReference type="PANTHER" id="PTHR43267">
    <property type="entry name" value="TRNA THREONYLCARBAMOYLADENOSINE DEHYDRATASE"/>
    <property type="match status" value="1"/>
</dbReference>
<dbReference type="GO" id="GO:0061504">
    <property type="term" value="P:cyclic threonylcarbamoyladenosine biosynthetic process"/>
    <property type="evidence" value="ECO:0007669"/>
    <property type="project" value="TreeGrafter"/>
</dbReference>
<feature type="domain" description="THIF-type NAD/FAD binding fold" evidence="1">
    <location>
        <begin position="110"/>
        <end position="276"/>
    </location>
</feature>
<dbReference type="Proteomes" id="UP000199673">
    <property type="component" value="Unassembled WGS sequence"/>
</dbReference>
<evidence type="ECO:0000313" key="3">
    <source>
        <dbReference type="Proteomes" id="UP000199673"/>
    </source>
</evidence>
<dbReference type="SUPFAM" id="SSF69572">
    <property type="entry name" value="Activating enzymes of the ubiquitin-like proteins"/>
    <property type="match status" value="1"/>
</dbReference>
<gene>
    <name evidence="2" type="ORF">SAMN04489724_4576</name>
</gene>
<dbReference type="InterPro" id="IPR035985">
    <property type="entry name" value="Ubiquitin-activating_enz"/>
</dbReference>
<organism evidence="2 3">
    <name type="scientific">Algoriphagus locisalis</name>
    <dbReference type="NCBI Taxonomy" id="305507"/>
    <lineage>
        <taxon>Bacteria</taxon>
        <taxon>Pseudomonadati</taxon>
        <taxon>Bacteroidota</taxon>
        <taxon>Cytophagia</taxon>
        <taxon>Cytophagales</taxon>
        <taxon>Cyclobacteriaceae</taxon>
        <taxon>Algoriphagus</taxon>
    </lineage>
</organism>
<keyword evidence="3" id="KW-1185">Reference proteome</keyword>
<dbReference type="OrthoDB" id="5149792at2"/>
<dbReference type="AlphaFoldDB" id="A0A1I7DY33"/>
<accession>A0A1I7DY33</accession>
<dbReference type="Pfam" id="PF00899">
    <property type="entry name" value="ThiF"/>
    <property type="match status" value="1"/>
</dbReference>
<dbReference type="InterPro" id="IPR045886">
    <property type="entry name" value="ThiF/MoeB/HesA"/>
</dbReference>
<sequence length="754" mass="85114">MLDSTQIHLDYQMLPLIFVPKDFLDSLIFRELYDSQEVTLLDHLDDQVKELIKANNPSQTFSNENLDAALAQFFEEYPRDQYGNWVYYPWRKVLVRLLPEEDFIKVRTQRNHYKITPEEQRKLREKKVGIIGLSVGQSIAYAMTMERGFGELRLADFDTLELSNLNRINAGVMDLGIEKVVLAARTISEIDPYLKLKVYREGISEANIEEFLSDGGNLDLLIDECDSLDIKILARERARSKQIPVLMETSDRGMLDVERFDLEPSREIFHGLLGEVDYKELKLLTKDQKVPMALKITGISTVSTRMKASLLEVNQTITSWPQLGSSVFLGGASIAHSSRKLLLGDIMDSGRYYVDLDDIIHQKPFLQSTTPPIQETKIDSLLEHLPTQGSGSDYLLSREELLGLIAKANTAPSGGNAQPWKWVYDKQGVLHLLHDKQRSISLLDYKGTGSLLAFGAALENLRLEAARIGIAVKIDFQIERFDQELIASVYFVSKNGHPLQVPHGSLVEGIDLRSTNRKNTSRARISEEKLDSFKELANELGIDFQALTSDDQLKSLSPILGGMDRIRLLHEQGYKDFISEIRWSDQEAIQSKDGIDVATLELEKGARAAMGLIKDPGTVEFFRKHDLGHGLSKIGDNTILTSSAVVMLSVDEYSPQWILKAGIALQRIWIAANLAGFSVQPVSASLFIFQRVKREVINGFTEMEVSQIGKFENQLDQLFPSGMKEKLFMIRINQAGEPSMRSYRKDITESLIIL</sequence>
<evidence type="ECO:0000259" key="1">
    <source>
        <dbReference type="Pfam" id="PF00899"/>
    </source>
</evidence>
<dbReference type="InterPro" id="IPR000594">
    <property type="entry name" value="ThiF_NAD_FAD-bd"/>
</dbReference>
<dbReference type="InterPro" id="IPR000415">
    <property type="entry name" value="Nitroreductase-like"/>
</dbReference>
<dbReference type="RefSeq" id="WP_091697576.1">
    <property type="nucleotide sequence ID" value="NZ_FPBF01000008.1"/>
</dbReference>
<name>A0A1I7DY33_9BACT</name>
<dbReference type="Gene3D" id="3.40.109.10">
    <property type="entry name" value="NADH Oxidase"/>
    <property type="match status" value="1"/>
</dbReference>
<dbReference type="NCBIfam" id="NF005901">
    <property type="entry name" value="PRK07877.1"/>
    <property type="match status" value="1"/>
</dbReference>
<proteinExistence type="predicted"/>